<dbReference type="AlphaFoldDB" id="A0A820NW57"/>
<proteinExistence type="predicted"/>
<reference evidence="1" key="1">
    <citation type="submission" date="2021-02" db="EMBL/GenBank/DDBJ databases">
        <authorList>
            <person name="Nowell W R."/>
        </authorList>
    </citation>
    <scope>NUCLEOTIDE SEQUENCE</scope>
</reference>
<comment type="caution">
    <text evidence="1">The sequence shown here is derived from an EMBL/GenBank/DDBJ whole genome shotgun (WGS) entry which is preliminary data.</text>
</comment>
<dbReference type="EMBL" id="CAJOAZ010025644">
    <property type="protein sequence ID" value="CAF4394672.1"/>
    <property type="molecule type" value="Genomic_DNA"/>
</dbReference>
<feature type="non-terminal residue" evidence="1">
    <location>
        <position position="1"/>
    </location>
</feature>
<protein>
    <submittedName>
        <fullName evidence="1">Uncharacterized protein</fullName>
    </submittedName>
</protein>
<dbReference type="Proteomes" id="UP000663844">
    <property type="component" value="Unassembled WGS sequence"/>
</dbReference>
<gene>
    <name evidence="1" type="ORF">OXD698_LOCUS51111</name>
</gene>
<evidence type="ECO:0000313" key="2">
    <source>
        <dbReference type="Proteomes" id="UP000663844"/>
    </source>
</evidence>
<accession>A0A820NW57</accession>
<name>A0A820NW57_9BILA</name>
<organism evidence="1 2">
    <name type="scientific">Adineta steineri</name>
    <dbReference type="NCBI Taxonomy" id="433720"/>
    <lineage>
        <taxon>Eukaryota</taxon>
        <taxon>Metazoa</taxon>
        <taxon>Spiralia</taxon>
        <taxon>Gnathifera</taxon>
        <taxon>Rotifera</taxon>
        <taxon>Eurotatoria</taxon>
        <taxon>Bdelloidea</taxon>
        <taxon>Adinetida</taxon>
        <taxon>Adinetidae</taxon>
        <taxon>Adineta</taxon>
    </lineage>
</organism>
<sequence length="18" mass="1925">PALSNLVVKDIRQSQGTV</sequence>
<evidence type="ECO:0000313" key="1">
    <source>
        <dbReference type="EMBL" id="CAF4394672.1"/>
    </source>
</evidence>